<organism evidence="1 2">
    <name type="scientific">Corchorus capsularis</name>
    <name type="common">Jute</name>
    <dbReference type="NCBI Taxonomy" id="210143"/>
    <lineage>
        <taxon>Eukaryota</taxon>
        <taxon>Viridiplantae</taxon>
        <taxon>Streptophyta</taxon>
        <taxon>Embryophyta</taxon>
        <taxon>Tracheophyta</taxon>
        <taxon>Spermatophyta</taxon>
        <taxon>Magnoliopsida</taxon>
        <taxon>eudicotyledons</taxon>
        <taxon>Gunneridae</taxon>
        <taxon>Pentapetalae</taxon>
        <taxon>rosids</taxon>
        <taxon>malvids</taxon>
        <taxon>Malvales</taxon>
        <taxon>Malvaceae</taxon>
        <taxon>Grewioideae</taxon>
        <taxon>Apeibeae</taxon>
        <taxon>Corchorus</taxon>
    </lineage>
</organism>
<dbReference type="Proteomes" id="UP000188268">
    <property type="component" value="Unassembled WGS sequence"/>
</dbReference>
<comment type="caution">
    <text evidence="1">The sequence shown here is derived from an EMBL/GenBank/DDBJ whole genome shotgun (WGS) entry which is preliminary data.</text>
</comment>
<keyword evidence="2" id="KW-1185">Reference proteome</keyword>
<name>A0A1R3JWY1_COCAP</name>
<accession>A0A1R3JWY1</accession>
<dbReference type="Gramene" id="OMO99310">
    <property type="protein sequence ID" value="OMO99310"/>
    <property type="gene ID" value="CCACVL1_03857"/>
</dbReference>
<evidence type="ECO:0000313" key="2">
    <source>
        <dbReference type="Proteomes" id="UP000188268"/>
    </source>
</evidence>
<reference evidence="1 2" key="1">
    <citation type="submission" date="2013-09" db="EMBL/GenBank/DDBJ databases">
        <title>Corchorus capsularis genome sequencing.</title>
        <authorList>
            <person name="Alam M."/>
            <person name="Haque M.S."/>
            <person name="Islam M.S."/>
            <person name="Emdad E.M."/>
            <person name="Islam M.M."/>
            <person name="Ahmed B."/>
            <person name="Halim A."/>
            <person name="Hossen Q.M.M."/>
            <person name="Hossain M.Z."/>
            <person name="Ahmed R."/>
            <person name="Khan M.M."/>
            <person name="Islam R."/>
            <person name="Rashid M.M."/>
            <person name="Khan S.A."/>
            <person name="Rahman M.S."/>
            <person name="Alam M."/>
        </authorList>
    </citation>
    <scope>NUCLEOTIDE SEQUENCE [LARGE SCALE GENOMIC DNA]</scope>
    <source>
        <strain evidence="2">cv. CVL-1</strain>
        <tissue evidence="1">Whole seedling</tissue>
    </source>
</reference>
<protein>
    <submittedName>
        <fullName evidence="1">Uncharacterized protein</fullName>
    </submittedName>
</protein>
<gene>
    <name evidence="1" type="ORF">CCACVL1_03857</name>
</gene>
<dbReference type="AlphaFoldDB" id="A0A1R3JWY1"/>
<proteinExistence type="predicted"/>
<dbReference type="EMBL" id="AWWV01006894">
    <property type="protein sequence ID" value="OMO99310.1"/>
    <property type="molecule type" value="Genomic_DNA"/>
</dbReference>
<evidence type="ECO:0000313" key="1">
    <source>
        <dbReference type="EMBL" id="OMO99310.1"/>
    </source>
</evidence>
<sequence length="51" mass="5807">MDSTATLLLPSMINPNQEVESFFNLITFPNLMLLGQEEEEEIHDAIKESLL</sequence>